<evidence type="ECO:0000259" key="6">
    <source>
        <dbReference type="SMART" id="SM00534"/>
    </source>
</evidence>
<comment type="similarity">
    <text evidence="4">Belongs to the DNA mismatch repair MutS family. Archaeal Muts2 subfamily.</text>
</comment>
<dbReference type="Proteomes" id="UP000728647">
    <property type="component" value="Unassembled WGS sequence"/>
</dbReference>
<dbReference type="Gene3D" id="3.40.50.300">
    <property type="entry name" value="P-loop containing nucleotide triphosphate hydrolases"/>
    <property type="match status" value="1"/>
</dbReference>
<dbReference type="InterPro" id="IPR010994">
    <property type="entry name" value="RuvA_2-like"/>
</dbReference>
<dbReference type="PIRSF" id="PIRSF029254">
    <property type="entry name" value="MutS_C_archaeal"/>
    <property type="match status" value="1"/>
</dbReference>
<organism evidence="7 9">
    <name type="scientific">Haloterrigena gelatinilytica</name>
    <dbReference type="NCBI Taxonomy" id="2741724"/>
    <lineage>
        <taxon>Archaea</taxon>
        <taxon>Methanobacteriati</taxon>
        <taxon>Methanobacteriota</taxon>
        <taxon>Stenosarchaea group</taxon>
        <taxon>Halobacteria</taxon>
        <taxon>Halobacteriales</taxon>
        <taxon>Natrialbaceae</taxon>
        <taxon>Haloterrigena</taxon>
    </lineage>
</organism>
<dbReference type="OrthoDB" id="15514at2157"/>
<evidence type="ECO:0000256" key="1">
    <source>
        <dbReference type="ARBA" id="ARBA00022741"/>
    </source>
</evidence>
<evidence type="ECO:0000313" key="10">
    <source>
        <dbReference type="Proteomes" id="UP001016761"/>
    </source>
</evidence>
<evidence type="ECO:0000256" key="4">
    <source>
        <dbReference type="HAMAP-Rule" id="MF_00971"/>
    </source>
</evidence>
<evidence type="ECO:0000313" key="9">
    <source>
        <dbReference type="Proteomes" id="UP000728647"/>
    </source>
</evidence>
<dbReference type="Gene3D" id="1.10.150.20">
    <property type="entry name" value="5' to 3' exonuclease, C-terminal subdomain"/>
    <property type="match status" value="1"/>
</dbReference>
<keyword evidence="1 4" id="KW-0547">Nucleotide-binding</keyword>
<dbReference type="GO" id="GO:0005524">
    <property type="term" value="F:ATP binding"/>
    <property type="evidence" value="ECO:0007669"/>
    <property type="project" value="UniProtKB-UniRule"/>
</dbReference>
<dbReference type="SMART" id="SM00534">
    <property type="entry name" value="MUTSac"/>
    <property type="match status" value="1"/>
</dbReference>
<dbReference type="InterPro" id="IPR012401">
    <property type="entry name" value="DNA-bd_MutS2_arc"/>
</dbReference>
<protein>
    <recommendedName>
        <fullName evidence="4">DNA-binding protein MutS2</fullName>
    </recommendedName>
</protein>
<evidence type="ECO:0000256" key="2">
    <source>
        <dbReference type="ARBA" id="ARBA00022840"/>
    </source>
</evidence>
<name>A0A8J8GI98_9EURY</name>
<dbReference type="InterPro" id="IPR000432">
    <property type="entry name" value="DNA_mismatch_repair_MutS_C"/>
</dbReference>
<dbReference type="HAMAP" id="MF_00971">
    <property type="entry name" value="MutS2_archaea"/>
    <property type="match status" value="1"/>
</dbReference>
<dbReference type="PANTHER" id="PTHR11361">
    <property type="entry name" value="DNA MISMATCH REPAIR PROTEIN MUTS FAMILY MEMBER"/>
    <property type="match status" value="1"/>
</dbReference>
<dbReference type="GO" id="GO:0004519">
    <property type="term" value="F:endonuclease activity"/>
    <property type="evidence" value="ECO:0007669"/>
    <property type="project" value="UniProtKB-KW"/>
</dbReference>
<evidence type="ECO:0000313" key="7">
    <source>
        <dbReference type="EMBL" id="NUB89941.1"/>
    </source>
</evidence>
<dbReference type="SUPFAM" id="SSF52540">
    <property type="entry name" value="P-loop containing nucleoside triphosphate hydrolases"/>
    <property type="match status" value="1"/>
</dbReference>
<comment type="function">
    <text evidence="4">Has ATPase and non-specific DNA-binding activities.</text>
</comment>
<keyword evidence="10" id="KW-1185">Reference proteome</keyword>
<keyword evidence="4" id="KW-0378">Hydrolase</keyword>
<keyword evidence="3 4" id="KW-0238">DNA-binding</keyword>
<dbReference type="GO" id="GO:0006298">
    <property type="term" value="P:mismatch repair"/>
    <property type="evidence" value="ECO:0007669"/>
    <property type="project" value="InterPro"/>
</dbReference>
<dbReference type="InterPro" id="IPR045076">
    <property type="entry name" value="MutS"/>
</dbReference>
<evidence type="ECO:0000256" key="5">
    <source>
        <dbReference type="SAM" id="MobiDB-lite"/>
    </source>
</evidence>
<dbReference type="EMBL" id="JABURA010000001">
    <property type="protein sequence ID" value="NUB89941.1"/>
    <property type="molecule type" value="Genomic_DNA"/>
</dbReference>
<proteinExistence type="inferred from homology"/>
<dbReference type="RefSeq" id="WP_174681997.1">
    <property type="nucleotide sequence ID" value="NZ_JABUQZ010000001.1"/>
</dbReference>
<keyword evidence="7" id="KW-0540">Nuclease</keyword>
<comment type="cofactor">
    <cofactor evidence="4">
        <name>a divalent metal cation</name>
        <dbReference type="ChEBI" id="CHEBI:60240"/>
    </cofactor>
</comment>
<evidence type="ECO:0000256" key="3">
    <source>
        <dbReference type="ARBA" id="ARBA00023125"/>
    </source>
</evidence>
<accession>A0A8J8GI98</accession>
<dbReference type="SUPFAM" id="SSF47781">
    <property type="entry name" value="RuvA domain 2-like"/>
    <property type="match status" value="1"/>
</dbReference>
<dbReference type="Pfam" id="PF14520">
    <property type="entry name" value="HHH_5"/>
    <property type="match status" value="1"/>
</dbReference>
<feature type="compositionally biased region" description="Acidic residues" evidence="5">
    <location>
        <begin position="452"/>
        <end position="462"/>
    </location>
</feature>
<keyword evidence="7" id="KW-0255">Endonuclease</keyword>
<dbReference type="Pfam" id="PF00488">
    <property type="entry name" value="MutS_V"/>
    <property type="match status" value="1"/>
</dbReference>
<dbReference type="EMBL" id="JABUQZ010000001">
    <property type="protein sequence ID" value="NUC74234.1"/>
    <property type="molecule type" value="Genomic_DNA"/>
</dbReference>
<reference evidence="7 10" key="1">
    <citation type="submission" date="2020-06" db="EMBL/GenBank/DDBJ databases">
        <title>Haloterrigena sp. nov., an extremely halophilic archaeon isolated from a saline sediment.</title>
        <authorList>
            <person name="Liu B.-B."/>
        </authorList>
    </citation>
    <scope>NUCLEOTIDE SEQUENCE</scope>
    <source>
        <strain evidence="7">SYSU A121-1</strain>
        <strain evidence="8 10">SYSU A558-1</strain>
    </source>
</reference>
<feature type="domain" description="DNA mismatch repair proteins mutS family" evidence="6">
    <location>
        <begin position="491"/>
        <end position="668"/>
    </location>
</feature>
<feature type="region of interest" description="Disordered" evidence="5">
    <location>
        <begin position="444"/>
        <end position="464"/>
    </location>
</feature>
<feature type="region of interest" description="Disordered" evidence="5">
    <location>
        <begin position="665"/>
        <end position="684"/>
    </location>
</feature>
<dbReference type="GO" id="GO:0140664">
    <property type="term" value="F:ATP-dependent DNA damage sensor activity"/>
    <property type="evidence" value="ECO:0007669"/>
    <property type="project" value="InterPro"/>
</dbReference>
<evidence type="ECO:0000313" key="8">
    <source>
        <dbReference type="EMBL" id="NUC74234.1"/>
    </source>
</evidence>
<keyword evidence="2 4" id="KW-0067">ATP-binding</keyword>
<dbReference type="InterPro" id="IPR027417">
    <property type="entry name" value="P-loop_NTPase"/>
</dbReference>
<dbReference type="GO" id="GO:0016787">
    <property type="term" value="F:hydrolase activity"/>
    <property type="evidence" value="ECO:0007669"/>
    <property type="project" value="UniProtKB-KW"/>
</dbReference>
<sequence>MDLESIPGVGEKTARALEALDEPERALRRGDVATIATAPGITQGRAARIARGAIRQEHDDPGGFLATDRAREVYREVLGLLKERTVTDYAAQRLETIYPSPRRSRIEDVQAFAREAIDRDYDDAVLEALEGLEPLRNPGDVRVRERCLATTDAERYSEAKEAIPELSVEIVEDAQGLAELARGYSTVIALDESFAGVTLEGDVQVKPGALENPAEVVPERPLSFFARNRDRLQAAVEVHQAAALEPACDLAALEDGLSRLDEDGTVAGDDELDRLTTAVDDLDAAASAAESVANDRLREAIREQDVTIEGSDLLSLVERGAGVDSLLSRELADEYAAAVEAAREHLIDALDLDQGESEIARRAFSDEPAFPVERDEAVVSRLREELTAAKERRAGRLKRELAADLADQREGARQLVRDALELDVELAIARFAREYECTMPEFVESEARGASEDDGAATESDDPVGFAIEGGQSPLLDEPLEAIDPVDYAVSDVALLSGVNSGGKTSTLDLVAGVVVLAHMGLPVPAERVRLRRFDDLHYHAKTQGTLDAGAFESTVREFADLAQGGEGSLVLVDELESITEPGASAKIIAGILEALSENGATAVFVSHLAGEIREMADYDVTVDGIEAVGLVDGELEVNRSPVKDHLARSTPELIVEKLADEARDDAVATNGGAPDGEGDPEPVFYDRLLEKFD</sequence>
<gene>
    <name evidence="4" type="primary">mutS2</name>
    <name evidence="7" type="ORF">HT576_02700</name>
    <name evidence="8" type="ORF">HTZ84_18310</name>
</gene>
<dbReference type="GO" id="GO:0030983">
    <property type="term" value="F:mismatched DNA binding"/>
    <property type="evidence" value="ECO:0007669"/>
    <property type="project" value="InterPro"/>
</dbReference>
<comment type="caution">
    <text evidence="7">The sequence shown here is derived from an EMBL/GenBank/DDBJ whole genome shotgun (WGS) entry which is preliminary data.</text>
</comment>
<dbReference type="PANTHER" id="PTHR11361:SF125">
    <property type="entry name" value="DNA-BINDING PROTEIN MUTS2"/>
    <property type="match status" value="1"/>
</dbReference>
<feature type="binding site" evidence="4">
    <location>
        <begin position="498"/>
        <end position="505"/>
    </location>
    <ligand>
        <name>ATP</name>
        <dbReference type="ChEBI" id="CHEBI:30616"/>
    </ligand>
</feature>
<dbReference type="Proteomes" id="UP001016761">
    <property type="component" value="Unassembled WGS sequence"/>
</dbReference>
<dbReference type="AlphaFoldDB" id="A0A8J8GI98"/>